<protein>
    <submittedName>
        <fullName evidence="1">Uncharacterized protein</fullName>
    </submittedName>
</protein>
<reference evidence="2" key="1">
    <citation type="journal article" date="2023" name="Nat. Plants">
        <title>Single-cell RNA sequencing provides a high-resolution roadmap for understanding the multicellular compartmentation of specialized metabolism.</title>
        <authorList>
            <person name="Sun S."/>
            <person name="Shen X."/>
            <person name="Li Y."/>
            <person name="Li Y."/>
            <person name="Wang S."/>
            <person name="Li R."/>
            <person name="Zhang H."/>
            <person name="Shen G."/>
            <person name="Guo B."/>
            <person name="Wei J."/>
            <person name="Xu J."/>
            <person name="St-Pierre B."/>
            <person name="Chen S."/>
            <person name="Sun C."/>
        </authorList>
    </citation>
    <scope>NUCLEOTIDE SEQUENCE [LARGE SCALE GENOMIC DNA]</scope>
</reference>
<comment type="caution">
    <text evidence="1">The sequence shown here is derived from an EMBL/GenBank/DDBJ whole genome shotgun (WGS) entry which is preliminary data.</text>
</comment>
<name>A0ACC0BYD3_CATRO</name>
<accession>A0ACC0BYD3</accession>
<sequence length="99" mass="10971">MSFSGGKYCSVMYPWLVALLIISVLLSESRVGALRILPDSPAEAAEKSSSAGDGNNNQTEKFYKYFKKRGFDLNNTPNPNGTFEETKRRVPSCPDPLHN</sequence>
<evidence type="ECO:0000313" key="1">
    <source>
        <dbReference type="EMBL" id="KAI5677631.1"/>
    </source>
</evidence>
<dbReference type="EMBL" id="CM044702">
    <property type="protein sequence ID" value="KAI5677631.1"/>
    <property type="molecule type" value="Genomic_DNA"/>
</dbReference>
<keyword evidence="2" id="KW-1185">Reference proteome</keyword>
<organism evidence="1 2">
    <name type="scientific">Catharanthus roseus</name>
    <name type="common">Madagascar periwinkle</name>
    <name type="synonym">Vinca rosea</name>
    <dbReference type="NCBI Taxonomy" id="4058"/>
    <lineage>
        <taxon>Eukaryota</taxon>
        <taxon>Viridiplantae</taxon>
        <taxon>Streptophyta</taxon>
        <taxon>Embryophyta</taxon>
        <taxon>Tracheophyta</taxon>
        <taxon>Spermatophyta</taxon>
        <taxon>Magnoliopsida</taxon>
        <taxon>eudicotyledons</taxon>
        <taxon>Gunneridae</taxon>
        <taxon>Pentapetalae</taxon>
        <taxon>asterids</taxon>
        <taxon>lamiids</taxon>
        <taxon>Gentianales</taxon>
        <taxon>Apocynaceae</taxon>
        <taxon>Rauvolfioideae</taxon>
        <taxon>Vinceae</taxon>
        <taxon>Catharanthinae</taxon>
        <taxon>Catharanthus</taxon>
    </lineage>
</organism>
<gene>
    <name evidence="1" type="ORF">M9H77_08581</name>
</gene>
<proteinExistence type="predicted"/>
<evidence type="ECO:0000313" key="2">
    <source>
        <dbReference type="Proteomes" id="UP001060085"/>
    </source>
</evidence>
<dbReference type="Proteomes" id="UP001060085">
    <property type="component" value="Linkage Group LG02"/>
</dbReference>